<keyword evidence="2" id="KW-0328">Glycosyltransferase</keyword>
<dbReference type="Proteomes" id="UP001597163">
    <property type="component" value="Unassembled WGS sequence"/>
</dbReference>
<dbReference type="SUPFAM" id="SSF53448">
    <property type="entry name" value="Nucleotide-diphospho-sugar transferases"/>
    <property type="match status" value="1"/>
</dbReference>
<accession>A0ABW3RB66</accession>
<dbReference type="PANTHER" id="PTHR43685">
    <property type="entry name" value="GLYCOSYLTRANSFERASE"/>
    <property type="match status" value="1"/>
</dbReference>
<gene>
    <name evidence="2" type="ORF">ACFQ2E_07915</name>
</gene>
<dbReference type="RefSeq" id="WP_311938595.1">
    <property type="nucleotide sequence ID" value="NZ_JAVSCK010000002.1"/>
</dbReference>
<organism evidence="2 3">
    <name type="scientific">Hwangdonia seohaensis</name>
    <dbReference type="NCBI Taxonomy" id="1240727"/>
    <lineage>
        <taxon>Bacteria</taxon>
        <taxon>Pseudomonadati</taxon>
        <taxon>Bacteroidota</taxon>
        <taxon>Flavobacteriia</taxon>
        <taxon>Flavobacteriales</taxon>
        <taxon>Flavobacteriaceae</taxon>
        <taxon>Hwangdonia</taxon>
    </lineage>
</organism>
<dbReference type="InterPro" id="IPR001173">
    <property type="entry name" value="Glyco_trans_2-like"/>
</dbReference>
<keyword evidence="2" id="KW-0808">Transferase</keyword>
<dbReference type="PANTHER" id="PTHR43685:SF2">
    <property type="entry name" value="GLYCOSYLTRANSFERASE 2-LIKE DOMAIN-CONTAINING PROTEIN"/>
    <property type="match status" value="1"/>
</dbReference>
<name>A0ABW3RB66_9FLAO</name>
<evidence type="ECO:0000313" key="2">
    <source>
        <dbReference type="EMBL" id="MFD1162340.1"/>
    </source>
</evidence>
<dbReference type="Pfam" id="PF00535">
    <property type="entry name" value="Glycos_transf_2"/>
    <property type="match status" value="1"/>
</dbReference>
<comment type="caution">
    <text evidence="2">The sequence shown here is derived from an EMBL/GenBank/DDBJ whole genome shotgun (WGS) entry which is preliminary data.</text>
</comment>
<dbReference type="InterPro" id="IPR050834">
    <property type="entry name" value="Glycosyltransf_2"/>
</dbReference>
<protein>
    <submittedName>
        <fullName evidence="2">Glycosyltransferase</fullName>
        <ecNumber evidence="2">2.4.-.-</ecNumber>
    </submittedName>
</protein>
<sequence>MTLISRLVFFNDEMKTEKKSSERITKNEISIVIPVKDNQKGIDNYLTKFFKTHSKIDFPKEIIIVDNNSSPRIELKTEFMKFGLPIELIECKKVGPASARNKGAKIAKGKWLLFNDSDCIPTKSIIKGYLKADNNSVAYAGNIKSLDNDKLSKYYESQEILIPLKTYDDNGDFVPQYLITANSLIWKKAFDEIGGFNEQIAIAGGEDVDLGLRLSQIGNLSYAFDSIAIHDFSDGFVGFYKRFKRYGQGNRIVEELWNTDLSPTLFRPNERTFANEILAKFQYIGLRIGYRKADKIVRKYGLQQRI</sequence>
<proteinExistence type="predicted"/>
<reference evidence="3" key="1">
    <citation type="journal article" date="2019" name="Int. J. Syst. Evol. Microbiol.">
        <title>The Global Catalogue of Microorganisms (GCM) 10K type strain sequencing project: providing services to taxonomists for standard genome sequencing and annotation.</title>
        <authorList>
            <consortium name="The Broad Institute Genomics Platform"/>
            <consortium name="The Broad Institute Genome Sequencing Center for Infectious Disease"/>
            <person name="Wu L."/>
            <person name="Ma J."/>
        </authorList>
    </citation>
    <scope>NUCLEOTIDE SEQUENCE [LARGE SCALE GENOMIC DNA]</scope>
    <source>
        <strain evidence="3">CCUG 63246</strain>
    </source>
</reference>
<dbReference type="GO" id="GO:0016757">
    <property type="term" value="F:glycosyltransferase activity"/>
    <property type="evidence" value="ECO:0007669"/>
    <property type="project" value="UniProtKB-KW"/>
</dbReference>
<keyword evidence="3" id="KW-1185">Reference proteome</keyword>
<dbReference type="Gene3D" id="3.90.550.10">
    <property type="entry name" value="Spore Coat Polysaccharide Biosynthesis Protein SpsA, Chain A"/>
    <property type="match status" value="1"/>
</dbReference>
<evidence type="ECO:0000313" key="3">
    <source>
        <dbReference type="Proteomes" id="UP001597163"/>
    </source>
</evidence>
<dbReference type="EC" id="2.4.-.-" evidence="2"/>
<evidence type="ECO:0000259" key="1">
    <source>
        <dbReference type="Pfam" id="PF00535"/>
    </source>
</evidence>
<feature type="domain" description="Glycosyltransferase 2-like" evidence="1">
    <location>
        <begin position="30"/>
        <end position="194"/>
    </location>
</feature>
<dbReference type="InterPro" id="IPR029044">
    <property type="entry name" value="Nucleotide-diphossugar_trans"/>
</dbReference>
<dbReference type="EMBL" id="JBHTLJ010000002">
    <property type="protein sequence ID" value="MFD1162340.1"/>
    <property type="molecule type" value="Genomic_DNA"/>
</dbReference>